<feature type="compositionally biased region" description="Low complexity" evidence="1">
    <location>
        <begin position="53"/>
        <end position="62"/>
    </location>
</feature>
<evidence type="ECO:0000313" key="4">
    <source>
        <dbReference type="Proteomes" id="UP000186303"/>
    </source>
</evidence>
<feature type="chain" id="PRO_5013133778" description="Ricin B lectin domain-containing protein" evidence="2">
    <location>
        <begin position="22"/>
        <end position="278"/>
    </location>
</feature>
<gene>
    <name evidence="3" type="ORF">MSYG_0959</name>
</gene>
<dbReference type="OMA" id="IVNALNC"/>
<evidence type="ECO:0000256" key="1">
    <source>
        <dbReference type="SAM" id="MobiDB-lite"/>
    </source>
</evidence>
<dbReference type="VEuPathDB" id="FungiDB:MSYG_0959"/>
<feature type="compositionally biased region" description="Pro residues" evidence="1">
    <location>
        <begin position="82"/>
        <end position="94"/>
    </location>
</feature>
<proteinExistence type="predicted"/>
<evidence type="ECO:0000313" key="3">
    <source>
        <dbReference type="EMBL" id="SHO76621.1"/>
    </source>
</evidence>
<protein>
    <recommendedName>
        <fullName evidence="5">Ricin B lectin domain-containing protein</fullName>
    </recommendedName>
</protein>
<sequence length="278" mass="27730">MYFPRVVSVLALAALIPAVMTAPAAVPPASDAAPAPVDAAASSPPAPVPDAAPSPVEAAAPAPSAPAPDAAPSPVEAAAPAPSAPAPAPAPDASPAPADAAASSPADPAPVEAAASQTPPPPPTSSKIVNALNCTDYKVTGSLKLDGRPLSFTGMPVTLTVSDHADEMVFIECPSQTMDFKANGSKHYGIVSPVSSPTNQCVKASELAKPNAPLVIQDCSMSDDSSQMGQTFEYDDNAHVLTFVGHPAPGDFYQTNLVDNATVAVSPDGGPASSLQLE</sequence>
<dbReference type="STRING" id="1230383.A0A1M8A2J3"/>
<evidence type="ECO:0000256" key="2">
    <source>
        <dbReference type="SAM" id="SignalP"/>
    </source>
</evidence>
<feature type="region of interest" description="Disordered" evidence="1">
    <location>
        <begin position="26"/>
        <end position="129"/>
    </location>
</feature>
<name>A0A1M8A2J3_MALS4</name>
<accession>A0A1M8A2J3</accession>
<dbReference type="EMBL" id="LT671822">
    <property type="protein sequence ID" value="SHO76621.1"/>
    <property type="molecule type" value="Genomic_DNA"/>
</dbReference>
<organism evidence="3 4">
    <name type="scientific">Malassezia sympodialis (strain ATCC 42132)</name>
    <name type="common">Atopic eczema-associated yeast</name>
    <dbReference type="NCBI Taxonomy" id="1230383"/>
    <lineage>
        <taxon>Eukaryota</taxon>
        <taxon>Fungi</taxon>
        <taxon>Dikarya</taxon>
        <taxon>Basidiomycota</taxon>
        <taxon>Ustilaginomycotina</taxon>
        <taxon>Malasseziomycetes</taxon>
        <taxon>Malasseziales</taxon>
        <taxon>Malasseziaceae</taxon>
        <taxon>Malassezia</taxon>
    </lineage>
</organism>
<feature type="compositionally biased region" description="Low complexity" evidence="1">
    <location>
        <begin position="26"/>
        <end position="43"/>
    </location>
</feature>
<keyword evidence="4" id="KW-1185">Reference proteome</keyword>
<dbReference type="Proteomes" id="UP000186303">
    <property type="component" value="Chromosome 2"/>
</dbReference>
<reference evidence="4" key="1">
    <citation type="journal article" date="2017" name="Nucleic Acids Res.">
        <title>Proteogenomics produces comprehensive and highly accurate protein-coding gene annotation in a complete genome assembly of Malassezia sympodialis.</title>
        <authorList>
            <person name="Zhu Y."/>
            <person name="Engstroem P.G."/>
            <person name="Tellgren-Roth C."/>
            <person name="Baudo C.D."/>
            <person name="Kennell J.C."/>
            <person name="Sun S."/>
            <person name="Billmyre R.B."/>
            <person name="Schroeder M.S."/>
            <person name="Andersson A."/>
            <person name="Holm T."/>
            <person name="Sigurgeirsson B."/>
            <person name="Wu G."/>
            <person name="Sankaranarayanan S.R."/>
            <person name="Siddharthan R."/>
            <person name="Sanyal K."/>
            <person name="Lundeberg J."/>
            <person name="Nystedt B."/>
            <person name="Boekhout T."/>
            <person name="Dawson T.L. Jr."/>
            <person name="Heitman J."/>
            <person name="Scheynius A."/>
            <person name="Lehtioe J."/>
        </authorList>
    </citation>
    <scope>NUCLEOTIDE SEQUENCE [LARGE SCALE GENOMIC DNA]</scope>
    <source>
        <strain evidence="4">ATCC 42132</strain>
    </source>
</reference>
<dbReference type="PRINTS" id="PR01217">
    <property type="entry name" value="PRICHEXTENSN"/>
</dbReference>
<dbReference type="AlphaFoldDB" id="A0A1M8A2J3"/>
<feature type="compositionally biased region" description="Low complexity" evidence="1">
    <location>
        <begin position="95"/>
        <end position="116"/>
    </location>
</feature>
<feature type="compositionally biased region" description="Low complexity" evidence="1">
    <location>
        <begin position="72"/>
        <end position="81"/>
    </location>
</feature>
<keyword evidence="2" id="KW-0732">Signal</keyword>
<evidence type="ECO:0008006" key="5">
    <source>
        <dbReference type="Google" id="ProtNLM"/>
    </source>
</evidence>
<dbReference type="OrthoDB" id="3356944at2759"/>
<feature type="signal peptide" evidence="2">
    <location>
        <begin position="1"/>
        <end position="21"/>
    </location>
</feature>